<accession>A0A1M5C194</accession>
<dbReference type="EMBL" id="FQVC01000008">
    <property type="protein sequence ID" value="SHF48471.1"/>
    <property type="molecule type" value="Genomic_DNA"/>
</dbReference>
<protein>
    <submittedName>
        <fullName evidence="1">Uncharacterized protein</fullName>
    </submittedName>
</protein>
<sequence>MGETLFVADWPVGRFPADKSKLSEPRIVGRLRFVQALVWASRSRDIYDGLEWTQTVLAAALAHLGRIDEARDALRVVTAARPGLTIGELFGRNQRPGPHDGFLVEGLVKAGILRT</sequence>
<name>A0A1M5C194_9HYPH</name>
<dbReference type="Proteomes" id="UP000184533">
    <property type="component" value="Unassembled WGS sequence"/>
</dbReference>
<proteinExistence type="predicted"/>
<evidence type="ECO:0000313" key="1">
    <source>
        <dbReference type="EMBL" id="SHF48471.1"/>
    </source>
</evidence>
<reference evidence="1 2" key="1">
    <citation type="submission" date="2016-11" db="EMBL/GenBank/DDBJ databases">
        <authorList>
            <person name="Jaros S."/>
            <person name="Januszkiewicz K."/>
            <person name="Wedrychowicz H."/>
        </authorList>
    </citation>
    <scope>NUCLEOTIDE SEQUENCE [LARGE SCALE GENOMIC DNA]</scope>
    <source>
        <strain evidence="1 2">DSM 17137</strain>
    </source>
</reference>
<organism evidence="1 2">
    <name type="scientific">Devosia limi DSM 17137</name>
    <dbReference type="NCBI Taxonomy" id="1121477"/>
    <lineage>
        <taxon>Bacteria</taxon>
        <taxon>Pseudomonadati</taxon>
        <taxon>Pseudomonadota</taxon>
        <taxon>Alphaproteobacteria</taxon>
        <taxon>Hyphomicrobiales</taxon>
        <taxon>Devosiaceae</taxon>
        <taxon>Devosia</taxon>
    </lineage>
</organism>
<dbReference type="AlphaFoldDB" id="A0A1M5C194"/>
<evidence type="ECO:0000313" key="2">
    <source>
        <dbReference type="Proteomes" id="UP000184533"/>
    </source>
</evidence>
<gene>
    <name evidence="1" type="ORF">SAMN02745223_02759</name>
</gene>